<sequence length="50" mass="5446">GSDEEPYCCPLSRDIMRAPIPSGFEKPPPLGTYDGQTEERGHDMVPKPGS</sequence>
<evidence type="ECO:0000256" key="1">
    <source>
        <dbReference type="SAM" id="MobiDB-lite"/>
    </source>
</evidence>
<name>A0A392VXV4_9FABA</name>
<organism evidence="2 3">
    <name type="scientific">Trifolium medium</name>
    <dbReference type="NCBI Taxonomy" id="97028"/>
    <lineage>
        <taxon>Eukaryota</taxon>
        <taxon>Viridiplantae</taxon>
        <taxon>Streptophyta</taxon>
        <taxon>Embryophyta</taxon>
        <taxon>Tracheophyta</taxon>
        <taxon>Spermatophyta</taxon>
        <taxon>Magnoliopsida</taxon>
        <taxon>eudicotyledons</taxon>
        <taxon>Gunneridae</taxon>
        <taxon>Pentapetalae</taxon>
        <taxon>rosids</taxon>
        <taxon>fabids</taxon>
        <taxon>Fabales</taxon>
        <taxon>Fabaceae</taxon>
        <taxon>Papilionoideae</taxon>
        <taxon>50 kb inversion clade</taxon>
        <taxon>NPAAA clade</taxon>
        <taxon>Hologalegina</taxon>
        <taxon>IRL clade</taxon>
        <taxon>Trifolieae</taxon>
        <taxon>Trifolium</taxon>
    </lineage>
</organism>
<evidence type="ECO:0000313" key="3">
    <source>
        <dbReference type="Proteomes" id="UP000265520"/>
    </source>
</evidence>
<comment type="caution">
    <text evidence="2">The sequence shown here is derived from an EMBL/GenBank/DDBJ whole genome shotgun (WGS) entry which is preliminary data.</text>
</comment>
<reference evidence="2 3" key="1">
    <citation type="journal article" date="2018" name="Front. Plant Sci.">
        <title>Red Clover (Trifolium pratense) and Zigzag Clover (T. medium) - A Picture of Genomic Similarities and Differences.</title>
        <authorList>
            <person name="Dluhosova J."/>
            <person name="Istvanek J."/>
            <person name="Nedelnik J."/>
            <person name="Repkova J."/>
        </authorList>
    </citation>
    <scope>NUCLEOTIDE SEQUENCE [LARGE SCALE GENOMIC DNA]</scope>
    <source>
        <strain evidence="3">cv. 10/8</strain>
        <tissue evidence="2">Leaf</tissue>
    </source>
</reference>
<proteinExistence type="predicted"/>
<feature type="non-terminal residue" evidence="2">
    <location>
        <position position="1"/>
    </location>
</feature>
<evidence type="ECO:0000313" key="2">
    <source>
        <dbReference type="EMBL" id="MCI92807.1"/>
    </source>
</evidence>
<protein>
    <submittedName>
        <fullName evidence="2">Uncharacterized protein</fullName>
    </submittedName>
</protein>
<keyword evidence="3" id="KW-1185">Reference proteome</keyword>
<dbReference type="EMBL" id="LXQA011310843">
    <property type="protein sequence ID" value="MCI92807.1"/>
    <property type="molecule type" value="Genomic_DNA"/>
</dbReference>
<dbReference type="AlphaFoldDB" id="A0A392VXV4"/>
<feature type="region of interest" description="Disordered" evidence="1">
    <location>
        <begin position="1"/>
        <end position="50"/>
    </location>
</feature>
<dbReference type="Proteomes" id="UP000265520">
    <property type="component" value="Unassembled WGS sequence"/>
</dbReference>
<feature type="compositionally biased region" description="Basic and acidic residues" evidence="1">
    <location>
        <begin position="37"/>
        <end position="50"/>
    </location>
</feature>
<accession>A0A392VXV4</accession>